<protein>
    <submittedName>
        <fullName evidence="2">Glycosyl transferase group 2 family protein</fullName>
    </submittedName>
</protein>
<gene>
    <name evidence="2" type="ORF">VHA_002843</name>
</gene>
<dbReference type="OrthoDB" id="9801954at2"/>
<dbReference type="SUPFAM" id="SSF53448">
    <property type="entry name" value="Nucleotide-diphospho-sugar transferases"/>
    <property type="match status" value="1"/>
</dbReference>
<comment type="caution">
    <text evidence="2">The sequence shown here is derived from an EMBL/GenBank/DDBJ whole genome shotgun (WGS) entry which is preliminary data.</text>
</comment>
<proteinExistence type="predicted"/>
<keyword evidence="2" id="KW-0808">Transferase</keyword>
<dbReference type="Proteomes" id="UP000003604">
    <property type="component" value="Unassembled WGS sequence"/>
</dbReference>
<name>D0IAR6_GRIHO</name>
<dbReference type="Gene3D" id="3.90.550.10">
    <property type="entry name" value="Spore Coat Polysaccharide Biosynthesis Protein SpsA, Chain A"/>
    <property type="match status" value="1"/>
</dbReference>
<dbReference type="PANTHER" id="PTHR22916:SF3">
    <property type="entry name" value="UDP-GLCNAC:BETAGAL BETA-1,3-N-ACETYLGLUCOSAMINYLTRANSFERASE-LIKE PROTEIN 1"/>
    <property type="match status" value="1"/>
</dbReference>
<evidence type="ECO:0000313" key="3">
    <source>
        <dbReference type="Proteomes" id="UP000003604"/>
    </source>
</evidence>
<dbReference type="InterPro" id="IPR001173">
    <property type="entry name" value="Glyco_trans_2-like"/>
</dbReference>
<dbReference type="RefSeq" id="WP_005505593.1">
    <property type="nucleotide sequence ID" value="NZ_ADAQ01000013.1"/>
</dbReference>
<feature type="domain" description="Glycosyltransferase 2-like" evidence="1">
    <location>
        <begin position="3"/>
        <end position="176"/>
    </location>
</feature>
<sequence length="315" mass="37250">MISVIMPSFNHDKYIKSSVESILNQSYFDLELIVIDDGSKDSSVKYLETIRDTRFKLIKQENKGAHLAINTGLNMAKGDYISIINSDDRYCIDRLEKIISFMNSRKIEFCCSWIELINEHGKLINVKKSWENFRPKWSNGYIEVDSYTETYNKNLLTSNFISTTSNMVFTRNVLSTIGYFENLKFCHDWDFALRVALDFKCYCLELPLVKYRSHSTNTINSSFDRMMFEICWIRSKYQDDFLKKYRLKNKNNDEDYFFMEEILSIEPYNEVIESISKYCSHKGGNREESYKNLLEDYSSRELFINMISKISSEVL</sequence>
<dbReference type="Pfam" id="PF00535">
    <property type="entry name" value="Glycos_transf_2"/>
    <property type="match status" value="1"/>
</dbReference>
<dbReference type="EMBL" id="ADAQ01000013">
    <property type="protein sequence ID" value="EEY70984.1"/>
    <property type="molecule type" value="Genomic_DNA"/>
</dbReference>
<accession>D0IAR6</accession>
<dbReference type="AlphaFoldDB" id="D0IAR6"/>
<dbReference type="GO" id="GO:0016758">
    <property type="term" value="F:hexosyltransferase activity"/>
    <property type="evidence" value="ECO:0007669"/>
    <property type="project" value="UniProtKB-ARBA"/>
</dbReference>
<keyword evidence="3" id="KW-1185">Reference proteome</keyword>
<evidence type="ECO:0000259" key="1">
    <source>
        <dbReference type="Pfam" id="PF00535"/>
    </source>
</evidence>
<reference evidence="2 3" key="1">
    <citation type="submission" date="2009-10" db="EMBL/GenBank/DDBJ databases">
        <authorList>
            <consortium name="Los Alamos National Laboratory (LANL)"/>
            <consortium name="National Microbial Pathogen Data Resource (NMPDR)"/>
            <person name="Saunders E.H."/>
            <person name="Munk A.C."/>
            <person name="Tapia R."/>
            <person name="Green L."/>
            <person name="Rogers Y."/>
            <person name="Detter J.C."/>
            <person name="Bruce D."/>
            <person name="Brettin T.S."/>
            <person name="Colwell R.R."/>
            <person name="Huq A."/>
            <person name="Grim C.J."/>
            <person name="Hasan N.A."/>
            <person name="Bartels D."/>
            <person name="Vonstein V."/>
        </authorList>
    </citation>
    <scope>NUCLEOTIDE SEQUENCE [LARGE SCALE GENOMIC DNA]</scope>
    <source>
        <strain evidence="2 3">CIP 101886</strain>
    </source>
</reference>
<evidence type="ECO:0000313" key="2">
    <source>
        <dbReference type="EMBL" id="EEY70984.1"/>
    </source>
</evidence>
<dbReference type="InterPro" id="IPR029044">
    <property type="entry name" value="Nucleotide-diphossugar_trans"/>
</dbReference>
<dbReference type="GeneID" id="58897740"/>
<dbReference type="eggNOG" id="COG1216">
    <property type="taxonomic scope" value="Bacteria"/>
</dbReference>
<dbReference type="PANTHER" id="PTHR22916">
    <property type="entry name" value="GLYCOSYLTRANSFERASE"/>
    <property type="match status" value="1"/>
</dbReference>
<organism evidence="2 3">
    <name type="scientific">Grimontia hollisae CIP 101886</name>
    <dbReference type="NCBI Taxonomy" id="675812"/>
    <lineage>
        <taxon>Bacteria</taxon>
        <taxon>Pseudomonadati</taxon>
        <taxon>Pseudomonadota</taxon>
        <taxon>Gammaproteobacteria</taxon>
        <taxon>Vibrionales</taxon>
        <taxon>Vibrionaceae</taxon>
        <taxon>Grimontia</taxon>
    </lineage>
</organism>